<dbReference type="GO" id="GO:0043720">
    <property type="term" value="F:3-keto-5-aminohexanoate cleavage activity"/>
    <property type="evidence" value="ECO:0007669"/>
    <property type="project" value="InterPro"/>
</dbReference>
<name>A0A844QKM9_9HYPH</name>
<dbReference type="PANTHER" id="PTHR37418:SF2">
    <property type="entry name" value="3-KETO-5-AMINOHEXANOATE CLEAVAGE ENZYME"/>
    <property type="match status" value="1"/>
</dbReference>
<evidence type="ECO:0000313" key="5">
    <source>
        <dbReference type="EMBL" id="MVA98573.1"/>
    </source>
</evidence>
<keyword evidence="3" id="KW-0479">Metal-binding</keyword>
<sequence>MSGISHGFHSDPRPVAIAVAPNGGRRTKADHPALPLTPAELADTAIACREAGAAMIHLHVRDRQGAHLLDAEAYRDATDAVRGAVGDDLVVQITSEALGAYAPAQQMQVVRDTRPEAVSLALRELAGEPADETEFLRFLAWLARERITPQIILYAPEEATRLAGLMRRGLVPFETLPVLFVLGRYVPGQRSTPRDLLPFLNAATERFPHWMLCAFGPRETACVTAAALMGGHARVGFENNLQLPDGTVAADNVAIVRATAWALEACGVPPASAGQLRDLWAALQA</sequence>
<dbReference type="GO" id="GO:0046872">
    <property type="term" value="F:metal ion binding"/>
    <property type="evidence" value="ECO:0007669"/>
    <property type="project" value="UniProtKB-KW"/>
</dbReference>
<dbReference type="EMBL" id="WPHG01000003">
    <property type="protein sequence ID" value="MVA98573.1"/>
    <property type="molecule type" value="Genomic_DNA"/>
</dbReference>
<protein>
    <submittedName>
        <fullName evidence="5">3-keto-5-aminohexanoate cleavage protein</fullName>
    </submittedName>
</protein>
<evidence type="ECO:0000313" key="6">
    <source>
        <dbReference type="Proteomes" id="UP000463224"/>
    </source>
</evidence>
<proteinExistence type="predicted"/>
<organism evidence="5 6">
    <name type="scientific">Nitratireductor arenosus</name>
    <dbReference type="NCBI Taxonomy" id="2682096"/>
    <lineage>
        <taxon>Bacteria</taxon>
        <taxon>Pseudomonadati</taxon>
        <taxon>Pseudomonadota</taxon>
        <taxon>Alphaproteobacteria</taxon>
        <taxon>Hyphomicrobiales</taxon>
        <taxon>Phyllobacteriaceae</taxon>
        <taxon>Nitratireductor</taxon>
    </lineage>
</organism>
<dbReference type="InterPro" id="IPR013785">
    <property type="entry name" value="Aldolase_TIM"/>
</dbReference>
<comment type="caution">
    <text evidence="5">The sequence shown here is derived from an EMBL/GenBank/DDBJ whole genome shotgun (WGS) entry which is preliminary data.</text>
</comment>
<reference evidence="5 6" key="1">
    <citation type="submission" date="2019-12" db="EMBL/GenBank/DDBJ databases">
        <title>Nitratireductor arenosus sp. nov., Isolated from sea sand, Jeju island, South Korea.</title>
        <authorList>
            <person name="Kim W."/>
        </authorList>
    </citation>
    <scope>NUCLEOTIDE SEQUENCE [LARGE SCALE GENOMIC DNA]</scope>
    <source>
        <strain evidence="5 6">CAU 1489</strain>
    </source>
</reference>
<keyword evidence="2" id="KW-0808">Transferase</keyword>
<keyword evidence="4" id="KW-0862">Zinc</keyword>
<dbReference type="InterPro" id="IPR008567">
    <property type="entry name" value="BKACE"/>
</dbReference>
<gene>
    <name evidence="5" type="ORF">GN330_15100</name>
</gene>
<evidence type="ECO:0000256" key="2">
    <source>
        <dbReference type="ARBA" id="ARBA00022679"/>
    </source>
</evidence>
<dbReference type="Pfam" id="PF05853">
    <property type="entry name" value="BKACE"/>
    <property type="match status" value="1"/>
</dbReference>
<dbReference type="Gene3D" id="3.20.20.70">
    <property type="entry name" value="Aldolase class I"/>
    <property type="match status" value="1"/>
</dbReference>
<dbReference type="Proteomes" id="UP000463224">
    <property type="component" value="Unassembled WGS sequence"/>
</dbReference>
<dbReference type="PANTHER" id="PTHR37418">
    <property type="entry name" value="3-KETO-5-AMINOHEXANOATE CLEAVAGE ENZYME-RELATED"/>
    <property type="match status" value="1"/>
</dbReference>
<evidence type="ECO:0000256" key="1">
    <source>
        <dbReference type="ARBA" id="ARBA00001947"/>
    </source>
</evidence>
<evidence type="ECO:0000256" key="3">
    <source>
        <dbReference type="ARBA" id="ARBA00022723"/>
    </source>
</evidence>
<accession>A0A844QKM9</accession>
<dbReference type="AlphaFoldDB" id="A0A844QKM9"/>
<evidence type="ECO:0000256" key="4">
    <source>
        <dbReference type="ARBA" id="ARBA00022833"/>
    </source>
</evidence>
<dbReference type="RefSeq" id="WP_156713495.1">
    <property type="nucleotide sequence ID" value="NZ_WPHG01000003.1"/>
</dbReference>
<comment type="cofactor">
    <cofactor evidence="1">
        <name>Zn(2+)</name>
        <dbReference type="ChEBI" id="CHEBI:29105"/>
    </cofactor>
</comment>
<keyword evidence="6" id="KW-1185">Reference proteome</keyword>